<feature type="compositionally biased region" description="Basic and acidic residues" evidence="10">
    <location>
        <begin position="402"/>
        <end position="417"/>
    </location>
</feature>
<evidence type="ECO:0000256" key="10">
    <source>
        <dbReference type="SAM" id="MobiDB-lite"/>
    </source>
</evidence>
<accession>A0AA41E9D0</accession>
<dbReference type="InterPro" id="IPR050428">
    <property type="entry name" value="TCS_sensor_his_kinase"/>
</dbReference>
<dbReference type="AlphaFoldDB" id="A0AA41E9D0"/>
<dbReference type="EC" id="2.7.13.3" evidence="3"/>
<sequence>MTEPSRGYAAAPGCGEAGEAGLAGDELASLLDSQPWGTIAVDAQGRVLFASTGAKRLLQREVSVGSSMDALLHSCGIADAAGLAHAQEAGASADPAGHGVEFQVGHTRLWLARDRAGSGRIAATFMLADVTGMRRSLDQRMDSLRFMSHDLRSPQNSILAMTELHESDPAAFDACGGMARIGELARYALSLGDQFIFSTVKSGLQRRDLTRFDLCETVRSLIAQLHVAAVYRGVPLQFWMPEDARIWMTGARTFVARALQNLVDNALRASAAGSAVTVSVTAEDNFAVVTVGDAAGGLPGLAAQRVMRDFGALSERSTSGSGLGLKLAVKIVSLHGGTLVAQANARAGTDFVMRLPCLPVRRDGVRSHGAESAGGGPTALERADRLVHAATQAATQSQVRPRGGDAPRDGGTHGGND</sequence>
<evidence type="ECO:0000256" key="9">
    <source>
        <dbReference type="ARBA" id="ARBA00023136"/>
    </source>
</evidence>
<dbReference type="GO" id="GO:0016020">
    <property type="term" value="C:membrane"/>
    <property type="evidence" value="ECO:0007669"/>
    <property type="project" value="UniProtKB-SubCell"/>
</dbReference>
<dbReference type="RefSeq" id="WP_105787734.1">
    <property type="nucleotide sequence ID" value="NZ_CADERF010000018.1"/>
</dbReference>
<evidence type="ECO:0000256" key="1">
    <source>
        <dbReference type="ARBA" id="ARBA00000085"/>
    </source>
</evidence>
<comment type="caution">
    <text evidence="12">The sequence shown here is derived from an EMBL/GenBank/DDBJ whole genome shotgun (WGS) entry which is preliminary data.</text>
</comment>
<dbReference type="PANTHER" id="PTHR45436">
    <property type="entry name" value="SENSOR HISTIDINE KINASE YKOH"/>
    <property type="match status" value="1"/>
</dbReference>
<dbReference type="InterPro" id="IPR003594">
    <property type="entry name" value="HATPase_dom"/>
</dbReference>
<evidence type="ECO:0000256" key="2">
    <source>
        <dbReference type="ARBA" id="ARBA00004370"/>
    </source>
</evidence>
<dbReference type="GO" id="GO:0004673">
    <property type="term" value="F:protein histidine kinase activity"/>
    <property type="evidence" value="ECO:0007669"/>
    <property type="project" value="UniProtKB-EC"/>
</dbReference>
<evidence type="ECO:0000313" key="13">
    <source>
        <dbReference type="Proteomes" id="UP000682266"/>
    </source>
</evidence>
<dbReference type="Pfam" id="PF02518">
    <property type="entry name" value="HATPase_c"/>
    <property type="match status" value="1"/>
</dbReference>
<dbReference type="CDD" id="cd00075">
    <property type="entry name" value="HATPase"/>
    <property type="match status" value="1"/>
</dbReference>
<reference evidence="12" key="1">
    <citation type="submission" date="2021-04" db="EMBL/GenBank/DDBJ databases">
        <title>A collection of bacterial strains from the Burkholderia cepacia Research Laboratory and Repository.</title>
        <authorList>
            <person name="Lipuma J."/>
            <person name="Spilker T."/>
        </authorList>
    </citation>
    <scope>NUCLEOTIDE SEQUENCE</scope>
    <source>
        <strain evidence="12">AU36012</strain>
    </source>
</reference>
<keyword evidence="6" id="KW-0812">Transmembrane</keyword>
<protein>
    <recommendedName>
        <fullName evidence="3">histidine kinase</fullName>
        <ecNumber evidence="3">2.7.13.3</ecNumber>
    </recommendedName>
</protein>
<keyword evidence="7 12" id="KW-0418">Kinase</keyword>
<keyword evidence="9" id="KW-0472">Membrane</keyword>
<dbReference type="InterPro" id="IPR036890">
    <property type="entry name" value="HATPase_C_sf"/>
</dbReference>
<dbReference type="Gene3D" id="3.30.565.10">
    <property type="entry name" value="Histidine kinase-like ATPase, C-terminal domain"/>
    <property type="match status" value="1"/>
</dbReference>
<dbReference type="PANTHER" id="PTHR45436:SF5">
    <property type="entry name" value="SENSOR HISTIDINE KINASE TRCS"/>
    <property type="match status" value="1"/>
</dbReference>
<evidence type="ECO:0000259" key="11">
    <source>
        <dbReference type="PROSITE" id="PS50109"/>
    </source>
</evidence>
<name>A0AA41E9D0_9BURK</name>
<organism evidence="12 13">
    <name type="scientific">Burkholderia ambifaria</name>
    <dbReference type="NCBI Taxonomy" id="152480"/>
    <lineage>
        <taxon>Bacteria</taxon>
        <taxon>Pseudomonadati</taxon>
        <taxon>Pseudomonadota</taxon>
        <taxon>Betaproteobacteria</taxon>
        <taxon>Burkholderiales</taxon>
        <taxon>Burkholderiaceae</taxon>
        <taxon>Burkholderia</taxon>
        <taxon>Burkholderia cepacia complex</taxon>
    </lineage>
</organism>
<evidence type="ECO:0000256" key="5">
    <source>
        <dbReference type="ARBA" id="ARBA00022679"/>
    </source>
</evidence>
<dbReference type="InterPro" id="IPR004358">
    <property type="entry name" value="Sig_transdc_His_kin-like_C"/>
</dbReference>
<dbReference type="SUPFAM" id="SSF55874">
    <property type="entry name" value="ATPase domain of HSP90 chaperone/DNA topoisomerase II/histidine kinase"/>
    <property type="match status" value="1"/>
</dbReference>
<dbReference type="PRINTS" id="PR00344">
    <property type="entry name" value="BCTRLSENSOR"/>
</dbReference>
<comment type="subcellular location">
    <subcellularLocation>
        <location evidence="2">Membrane</location>
    </subcellularLocation>
</comment>
<dbReference type="SMART" id="SM00387">
    <property type="entry name" value="HATPase_c"/>
    <property type="match status" value="1"/>
</dbReference>
<proteinExistence type="predicted"/>
<dbReference type="Proteomes" id="UP000682266">
    <property type="component" value="Unassembled WGS sequence"/>
</dbReference>
<evidence type="ECO:0000313" key="12">
    <source>
        <dbReference type="EMBL" id="MBR8130766.1"/>
    </source>
</evidence>
<evidence type="ECO:0000256" key="3">
    <source>
        <dbReference type="ARBA" id="ARBA00012438"/>
    </source>
</evidence>
<comment type="catalytic activity">
    <reaction evidence="1">
        <text>ATP + protein L-histidine = ADP + protein N-phospho-L-histidine.</text>
        <dbReference type="EC" id="2.7.13.3"/>
    </reaction>
</comment>
<evidence type="ECO:0000256" key="8">
    <source>
        <dbReference type="ARBA" id="ARBA00022989"/>
    </source>
</evidence>
<dbReference type="InterPro" id="IPR005467">
    <property type="entry name" value="His_kinase_dom"/>
</dbReference>
<evidence type="ECO:0000256" key="7">
    <source>
        <dbReference type="ARBA" id="ARBA00022777"/>
    </source>
</evidence>
<evidence type="ECO:0000256" key="6">
    <source>
        <dbReference type="ARBA" id="ARBA00022692"/>
    </source>
</evidence>
<keyword evidence="5" id="KW-0808">Transferase</keyword>
<feature type="region of interest" description="Disordered" evidence="10">
    <location>
        <begin position="365"/>
        <end position="417"/>
    </location>
</feature>
<keyword evidence="8" id="KW-1133">Transmembrane helix</keyword>
<dbReference type="PROSITE" id="PS50109">
    <property type="entry name" value="HIS_KIN"/>
    <property type="match status" value="1"/>
</dbReference>
<feature type="domain" description="Histidine kinase" evidence="11">
    <location>
        <begin position="146"/>
        <end position="359"/>
    </location>
</feature>
<keyword evidence="4" id="KW-0597">Phosphoprotein</keyword>
<evidence type="ECO:0000256" key="4">
    <source>
        <dbReference type="ARBA" id="ARBA00022553"/>
    </source>
</evidence>
<gene>
    <name evidence="12" type="ORF">KDW93_17640</name>
</gene>
<dbReference type="EMBL" id="JAGSVG010000015">
    <property type="protein sequence ID" value="MBR8130766.1"/>
    <property type="molecule type" value="Genomic_DNA"/>
</dbReference>